<keyword evidence="1" id="KW-0472">Membrane</keyword>
<proteinExistence type="predicted"/>
<organism evidence="2 3">
    <name type="scientific">Dentipellis fragilis</name>
    <dbReference type="NCBI Taxonomy" id="205917"/>
    <lineage>
        <taxon>Eukaryota</taxon>
        <taxon>Fungi</taxon>
        <taxon>Dikarya</taxon>
        <taxon>Basidiomycota</taxon>
        <taxon>Agaricomycotina</taxon>
        <taxon>Agaricomycetes</taxon>
        <taxon>Russulales</taxon>
        <taxon>Hericiaceae</taxon>
        <taxon>Dentipellis</taxon>
    </lineage>
</organism>
<gene>
    <name evidence="2" type="ORF">EVG20_g5528</name>
</gene>
<keyword evidence="3" id="KW-1185">Reference proteome</keyword>
<dbReference type="Proteomes" id="UP000298327">
    <property type="component" value="Unassembled WGS sequence"/>
</dbReference>
<dbReference type="AlphaFoldDB" id="A0A4Y9YSN5"/>
<evidence type="ECO:0000313" key="2">
    <source>
        <dbReference type="EMBL" id="TFY65566.1"/>
    </source>
</evidence>
<keyword evidence="1" id="KW-1133">Transmembrane helix</keyword>
<comment type="caution">
    <text evidence="2">The sequence shown here is derived from an EMBL/GenBank/DDBJ whole genome shotgun (WGS) entry which is preliminary data.</text>
</comment>
<keyword evidence="1" id="KW-0812">Transmembrane</keyword>
<evidence type="ECO:0000313" key="3">
    <source>
        <dbReference type="Proteomes" id="UP000298327"/>
    </source>
</evidence>
<accession>A0A4Y9YSN5</accession>
<protein>
    <submittedName>
        <fullName evidence="2">Uncharacterized protein</fullName>
    </submittedName>
</protein>
<name>A0A4Y9YSN5_9AGAM</name>
<sequence length="259" mass="28253">MDALKRLNNAVQDTTDNLVRDSQKAANGIANSLAGNGPTAPDVGDNKITGTVPADPARDAANIFDQMNTTLGNMIPQIGQVKPSPLYYLEKRILTSMYSQPADAPANNFSSAPSFGVPPIPRLPPGTRLPRIGTLLDQNLTIGQRLTNFWGEIREFAIRIFYFFLISTSWIMTFADFFTTLATRIFFLPLAFGVRLYERRIRAVVPWLPSIVGMTNALFPMGPPRIPTISGTLGSILKAGQGPLPDLPLPPDLLKDNTA</sequence>
<dbReference type="EMBL" id="SEOQ01000330">
    <property type="protein sequence ID" value="TFY65566.1"/>
    <property type="molecule type" value="Genomic_DNA"/>
</dbReference>
<feature type="transmembrane region" description="Helical" evidence="1">
    <location>
        <begin position="156"/>
        <end position="175"/>
    </location>
</feature>
<evidence type="ECO:0000256" key="1">
    <source>
        <dbReference type="SAM" id="Phobius"/>
    </source>
</evidence>
<reference evidence="2 3" key="1">
    <citation type="submission" date="2019-02" db="EMBL/GenBank/DDBJ databases">
        <title>Genome sequencing of the rare red list fungi Dentipellis fragilis.</title>
        <authorList>
            <person name="Buettner E."/>
            <person name="Kellner H."/>
        </authorList>
    </citation>
    <scope>NUCLEOTIDE SEQUENCE [LARGE SCALE GENOMIC DNA]</scope>
    <source>
        <strain evidence="2 3">DSM 105465</strain>
    </source>
</reference>
<dbReference type="OrthoDB" id="3159099at2759"/>